<dbReference type="PANTHER" id="PTHR43708:SF1">
    <property type="entry name" value="GALACTOSE_LACTOSE METABOLISM REGULATORY PROTEIN GAL80"/>
    <property type="match status" value="1"/>
</dbReference>
<dbReference type="Gene3D" id="3.40.50.720">
    <property type="entry name" value="NAD(P)-binding Rossmann-like Domain"/>
    <property type="match status" value="1"/>
</dbReference>
<name>A0A2B7XFM7_9EURO</name>
<gene>
    <name evidence="3" type="ORF">AJ79_06300</name>
</gene>
<evidence type="ECO:0000259" key="1">
    <source>
        <dbReference type="Pfam" id="PF01408"/>
    </source>
</evidence>
<feature type="domain" description="Gfo/Idh/MocA-like oxidoreductase N-terminal" evidence="1">
    <location>
        <begin position="23"/>
        <end position="137"/>
    </location>
</feature>
<protein>
    <submittedName>
        <fullName evidence="3">Uncharacterized protein</fullName>
    </submittedName>
</protein>
<dbReference type="InterPro" id="IPR000683">
    <property type="entry name" value="Gfo/Idh/MocA-like_OxRdtase_N"/>
</dbReference>
<feature type="domain" description="Gal80p-like C-terminal" evidence="2">
    <location>
        <begin position="146"/>
        <end position="290"/>
    </location>
</feature>
<dbReference type="OrthoDB" id="64915at2759"/>
<evidence type="ECO:0000259" key="2">
    <source>
        <dbReference type="Pfam" id="PF22685"/>
    </source>
</evidence>
<comment type="caution">
    <text evidence="3">The sequence shown here is derived from an EMBL/GenBank/DDBJ whole genome shotgun (WGS) entry which is preliminary data.</text>
</comment>
<organism evidence="3 4">
    <name type="scientific">Helicocarpus griseus UAMH5409</name>
    <dbReference type="NCBI Taxonomy" id="1447875"/>
    <lineage>
        <taxon>Eukaryota</taxon>
        <taxon>Fungi</taxon>
        <taxon>Dikarya</taxon>
        <taxon>Ascomycota</taxon>
        <taxon>Pezizomycotina</taxon>
        <taxon>Eurotiomycetes</taxon>
        <taxon>Eurotiomycetidae</taxon>
        <taxon>Onygenales</taxon>
        <taxon>Ajellomycetaceae</taxon>
        <taxon>Helicocarpus</taxon>
    </lineage>
</organism>
<dbReference type="Pfam" id="PF22685">
    <property type="entry name" value="Gal80p_C-like"/>
    <property type="match status" value="1"/>
</dbReference>
<dbReference type="InterPro" id="IPR055080">
    <property type="entry name" value="Gal80p-like_C"/>
</dbReference>
<dbReference type="STRING" id="1447875.A0A2B7XFM7"/>
<dbReference type="Proteomes" id="UP000223968">
    <property type="component" value="Unassembled WGS sequence"/>
</dbReference>
<dbReference type="Pfam" id="PF01408">
    <property type="entry name" value="GFO_IDH_MocA"/>
    <property type="match status" value="1"/>
</dbReference>
<dbReference type="PANTHER" id="PTHR43708">
    <property type="entry name" value="CONSERVED EXPRESSED OXIDOREDUCTASE (EUROFUNG)"/>
    <property type="match status" value="1"/>
</dbReference>
<evidence type="ECO:0000313" key="3">
    <source>
        <dbReference type="EMBL" id="PGH07398.1"/>
    </source>
</evidence>
<proteinExistence type="predicted"/>
<dbReference type="SUPFAM" id="SSF55347">
    <property type="entry name" value="Glyceraldehyde-3-phosphate dehydrogenase-like, C-terminal domain"/>
    <property type="match status" value="1"/>
</dbReference>
<evidence type="ECO:0000313" key="4">
    <source>
        <dbReference type="Proteomes" id="UP000223968"/>
    </source>
</evidence>
<accession>A0A2B7XFM7</accession>
<sequence length="380" mass="41486">MAPIRVGLIGLNTNVYDGGNIRAGTWGVVHLTSISKSPHYKLVALCNSTAEKARKSIEHHKLDPATKAYGSVDELARDPDVDLIVVCVHVDKHYALAKTALENKKSVFSEFPLSNSYPEVEELVELAKQGGVKTIVGAQARGDLALRKVKNLVDSKAIGDVVSSSWVAHLPRSTWDGLPEAVKFFLDLEGGPSRINVGLGHSLEPFTHVLGEFKDIQTVFKTHGKTTRLFDDTGNVVDPAYKVTAPEYILIQGVLNSGAVASITLRCTSDSADEAGHRWIISGTEGELQFTIPAGNFIQIQGHLSEAKVLLKRWKGETEEVDFKRNEPAHVSSVTGDVINTARLYESFATGDEDGYPSFESARKVHHLIDRMKKVAVWAP</sequence>
<dbReference type="Gene3D" id="3.30.360.10">
    <property type="entry name" value="Dihydrodipicolinate Reductase, domain 2"/>
    <property type="match status" value="1"/>
</dbReference>
<dbReference type="InterPro" id="IPR036291">
    <property type="entry name" value="NAD(P)-bd_dom_sf"/>
</dbReference>
<dbReference type="AlphaFoldDB" id="A0A2B7XFM7"/>
<dbReference type="InterPro" id="IPR051317">
    <property type="entry name" value="Gfo/Idh/MocA_oxidoreduct"/>
</dbReference>
<dbReference type="EMBL" id="PDNB01000110">
    <property type="protein sequence ID" value="PGH07398.1"/>
    <property type="molecule type" value="Genomic_DNA"/>
</dbReference>
<dbReference type="SUPFAM" id="SSF51735">
    <property type="entry name" value="NAD(P)-binding Rossmann-fold domains"/>
    <property type="match status" value="1"/>
</dbReference>
<dbReference type="GO" id="GO:0000166">
    <property type="term" value="F:nucleotide binding"/>
    <property type="evidence" value="ECO:0007669"/>
    <property type="project" value="InterPro"/>
</dbReference>
<keyword evidence="4" id="KW-1185">Reference proteome</keyword>
<reference evidence="3 4" key="1">
    <citation type="submission" date="2017-10" db="EMBL/GenBank/DDBJ databases">
        <title>Comparative genomics in systemic dimorphic fungi from Ajellomycetaceae.</title>
        <authorList>
            <person name="Munoz J.F."/>
            <person name="Mcewen J.G."/>
            <person name="Clay O.K."/>
            <person name="Cuomo C.A."/>
        </authorList>
    </citation>
    <scope>NUCLEOTIDE SEQUENCE [LARGE SCALE GENOMIC DNA]</scope>
    <source>
        <strain evidence="3 4">UAMH5409</strain>
    </source>
</reference>